<sequence length="173" mass="18399">MKKKTILGALVALTVSAIQTTVAAGVIFVGSWQVDQGPGWPTFPVAYTGQEAAAYLFGGNASDYAISTVGNDVLAIDHLAWYSIIGVTDGHKLAQDYTSKLPGDLYYDGIFNYASHQGDLSNAASAYVYDNARGGTYINYAFRITADNDVPEPASLVLLGTALLGLGALRRRR</sequence>
<keyword evidence="1" id="KW-0812">Transmembrane</keyword>
<dbReference type="Pfam" id="PF07589">
    <property type="entry name" value="PEP-CTERM"/>
    <property type="match status" value="1"/>
</dbReference>
<accession>A0A9X3TYY7</accession>
<keyword evidence="1" id="KW-0472">Membrane</keyword>
<dbReference type="AlphaFoldDB" id="A0A9X3TYY7"/>
<dbReference type="Proteomes" id="UP001141619">
    <property type="component" value="Unassembled WGS sequence"/>
</dbReference>
<reference evidence="4" key="2">
    <citation type="journal article" date="2023" name="Syst. Appl. Microbiol.">
        <title>Govania unica gen. nov., sp. nov., a rare biosphere bacterium that represents a novel family in the class Alphaproteobacteria.</title>
        <authorList>
            <person name="Vandamme P."/>
            <person name="Peeters C."/>
            <person name="Hettiarachchi A."/>
            <person name="Cnockaert M."/>
            <person name="Carlier A."/>
        </authorList>
    </citation>
    <scope>NUCLEOTIDE SEQUENCE</scope>
    <source>
        <strain evidence="4">LMG 31809</strain>
    </source>
</reference>
<dbReference type="InterPro" id="IPR022472">
    <property type="entry name" value="VPLPA-CTERM"/>
</dbReference>
<dbReference type="InterPro" id="IPR013424">
    <property type="entry name" value="Ice-binding_C"/>
</dbReference>
<evidence type="ECO:0000313" key="5">
    <source>
        <dbReference type="Proteomes" id="UP001141619"/>
    </source>
</evidence>
<keyword evidence="5" id="KW-1185">Reference proteome</keyword>
<protein>
    <submittedName>
        <fullName evidence="4">VPLPA-CTERM sorting domain-containing protein</fullName>
    </submittedName>
</protein>
<dbReference type="EMBL" id="JANWOI010000003">
    <property type="protein sequence ID" value="MDA5194366.1"/>
    <property type="molecule type" value="Genomic_DNA"/>
</dbReference>
<gene>
    <name evidence="4" type="ORF">NYP16_10430</name>
</gene>
<feature type="chain" id="PRO_5040970987" evidence="2">
    <location>
        <begin position="24"/>
        <end position="173"/>
    </location>
</feature>
<feature type="domain" description="Ice-binding protein C-terminal" evidence="3">
    <location>
        <begin position="149"/>
        <end position="172"/>
    </location>
</feature>
<reference evidence="4" key="1">
    <citation type="submission" date="2022-08" db="EMBL/GenBank/DDBJ databases">
        <authorList>
            <person name="Vandamme P."/>
            <person name="Hettiarachchi A."/>
            <person name="Peeters C."/>
            <person name="Cnockaert M."/>
            <person name="Carlier A."/>
        </authorList>
    </citation>
    <scope>NUCLEOTIDE SEQUENCE</scope>
    <source>
        <strain evidence="4">LMG 31809</strain>
    </source>
</reference>
<feature type="signal peptide" evidence="2">
    <location>
        <begin position="1"/>
        <end position="23"/>
    </location>
</feature>
<evidence type="ECO:0000256" key="2">
    <source>
        <dbReference type="SAM" id="SignalP"/>
    </source>
</evidence>
<name>A0A9X3TYY7_9PROT</name>
<dbReference type="NCBIfam" id="TIGR03370">
    <property type="entry name" value="VPLPA-CTERM"/>
    <property type="match status" value="1"/>
</dbReference>
<feature type="transmembrane region" description="Helical" evidence="1">
    <location>
        <begin position="153"/>
        <end position="169"/>
    </location>
</feature>
<evidence type="ECO:0000313" key="4">
    <source>
        <dbReference type="EMBL" id="MDA5194366.1"/>
    </source>
</evidence>
<comment type="caution">
    <text evidence="4">The sequence shown here is derived from an EMBL/GenBank/DDBJ whole genome shotgun (WGS) entry which is preliminary data.</text>
</comment>
<keyword evidence="2" id="KW-0732">Signal</keyword>
<keyword evidence="1" id="KW-1133">Transmembrane helix</keyword>
<dbReference type="NCBIfam" id="TIGR02595">
    <property type="entry name" value="PEP_CTERM"/>
    <property type="match status" value="1"/>
</dbReference>
<evidence type="ECO:0000259" key="3">
    <source>
        <dbReference type="Pfam" id="PF07589"/>
    </source>
</evidence>
<evidence type="ECO:0000256" key="1">
    <source>
        <dbReference type="SAM" id="Phobius"/>
    </source>
</evidence>
<proteinExistence type="predicted"/>
<organism evidence="4 5">
    <name type="scientific">Govanella unica</name>
    <dbReference type="NCBI Taxonomy" id="2975056"/>
    <lineage>
        <taxon>Bacteria</taxon>
        <taxon>Pseudomonadati</taxon>
        <taxon>Pseudomonadota</taxon>
        <taxon>Alphaproteobacteria</taxon>
        <taxon>Emcibacterales</taxon>
        <taxon>Govanellaceae</taxon>
        <taxon>Govanella</taxon>
    </lineage>
</organism>
<dbReference type="RefSeq" id="WP_274944069.1">
    <property type="nucleotide sequence ID" value="NZ_JANWOI010000003.1"/>
</dbReference>